<dbReference type="Proteomes" id="UP000018467">
    <property type="component" value="Unassembled WGS sequence"/>
</dbReference>
<feature type="signal peptide" evidence="11">
    <location>
        <begin position="1"/>
        <end position="25"/>
    </location>
</feature>
<dbReference type="InterPro" id="IPR013783">
    <property type="entry name" value="Ig-like_fold"/>
</dbReference>
<feature type="domain" description="Ig-like" evidence="12">
    <location>
        <begin position="256"/>
        <end position="337"/>
    </location>
</feature>
<evidence type="ECO:0000259" key="12">
    <source>
        <dbReference type="PROSITE" id="PS50835"/>
    </source>
</evidence>
<dbReference type="InterPro" id="IPR036179">
    <property type="entry name" value="Ig-like_dom_sf"/>
</dbReference>
<accession>W5K2G9</accession>
<keyword evidence="14" id="KW-1185">Reference proteome</keyword>
<dbReference type="PANTHER" id="PTHR11973">
    <property type="entry name" value="CELL SURFACE GLYCOPROTEIN MUC18-RELATED"/>
    <property type="match status" value="1"/>
</dbReference>
<dbReference type="Bgee" id="ENSAMXG00000001733">
    <property type="expression patterns" value="Expressed in muscle tissue and 14 other cell types or tissues"/>
</dbReference>
<dbReference type="HOGENOM" id="CLU_028888_3_0_1"/>
<evidence type="ECO:0000256" key="11">
    <source>
        <dbReference type="SAM" id="SignalP"/>
    </source>
</evidence>
<dbReference type="SMART" id="SM00406">
    <property type="entry name" value="IGv"/>
    <property type="match status" value="1"/>
</dbReference>
<keyword evidence="2 10" id="KW-0812">Transmembrane</keyword>
<dbReference type="Gene3D" id="2.60.40.10">
    <property type="entry name" value="Immunoglobulins"/>
    <property type="match status" value="5"/>
</dbReference>
<dbReference type="SMART" id="SM00409">
    <property type="entry name" value="IG"/>
    <property type="match status" value="4"/>
</dbReference>
<keyword evidence="4 10" id="KW-1133">Transmembrane helix</keyword>
<dbReference type="Pfam" id="PF08205">
    <property type="entry name" value="C2-set_2"/>
    <property type="match status" value="1"/>
</dbReference>
<reference evidence="13" key="3">
    <citation type="submission" date="2025-08" db="UniProtKB">
        <authorList>
            <consortium name="Ensembl"/>
        </authorList>
    </citation>
    <scope>IDENTIFICATION</scope>
</reference>
<keyword evidence="3" id="KW-0677">Repeat</keyword>
<dbReference type="Pfam" id="PF13927">
    <property type="entry name" value="Ig_3"/>
    <property type="match status" value="3"/>
</dbReference>
<dbReference type="InterPro" id="IPR013162">
    <property type="entry name" value="CD80_C2-set"/>
</dbReference>
<evidence type="ECO:0000256" key="1">
    <source>
        <dbReference type="ARBA" id="ARBA00004479"/>
    </source>
</evidence>
<evidence type="ECO:0000256" key="10">
    <source>
        <dbReference type="SAM" id="Phobius"/>
    </source>
</evidence>
<feature type="chain" id="PRO_5017344809" evidence="11">
    <location>
        <begin position="26"/>
        <end position="604"/>
    </location>
</feature>
<evidence type="ECO:0000256" key="3">
    <source>
        <dbReference type="ARBA" id="ARBA00022737"/>
    </source>
</evidence>
<comment type="subcellular location">
    <subcellularLocation>
        <location evidence="1">Membrane</location>
        <topology evidence="1">Single-pass type I membrane protein</topology>
    </subcellularLocation>
</comment>
<dbReference type="InterPro" id="IPR013106">
    <property type="entry name" value="Ig_V-set"/>
</dbReference>
<dbReference type="GO" id="GO:0005055">
    <property type="term" value="F:laminin receptor activity"/>
    <property type="evidence" value="ECO:0007669"/>
    <property type="project" value="TreeGrafter"/>
</dbReference>
<evidence type="ECO:0000256" key="7">
    <source>
        <dbReference type="ARBA" id="ARBA00023180"/>
    </source>
</evidence>
<dbReference type="Ensembl" id="ENSAMXT00000001780.2">
    <property type="protein sequence ID" value="ENSAMXP00000001780.2"/>
    <property type="gene ID" value="ENSAMXG00000001733.2"/>
</dbReference>
<feature type="domain" description="Ig-like" evidence="12">
    <location>
        <begin position="137"/>
        <end position="244"/>
    </location>
</feature>
<keyword evidence="7" id="KW-0325">Glycoprotein</keyword>
<keyword evidence="8" id="KW-0393">Immunoglobulin domain</keyword>
<name>W5K2G9_ASTMX</name>
<reference evidence="14" key="1">
    <citation type="submission" date="2013-03" db="EMBL/GenBank/DDBJ databases">
        <authorList>
            <person name="Jeffery W."/>
            <person name="Warren W."/>
            <person name="Wilson R.K."/>
        </authorList>
    </citation>
    <scope>NUCLEOTIDE SEQUENCE</scope>
    <source>
        <strain evidence="14">female</strain>
    </source>
</reference>
<dbReference type="GeneTree" id="ENSGT00940000161038"/>
<dbReference type="InParanoid" id="W5K2G9"/>
<reference evidence="14" key="2">
    <citation type="journal article" date="2014" name="Nat. Commun.">
        <title>The cavefish genome reveals candidate genes for eye loss.</title>
        <authorList>
            <person name="McGaugh S.E."/>
            <person name="Gross J.B."/>
            <person name="Aken B."/>
            <person name="Blin M."/>
            <person name="Borowsky R."/>
            <person name="Chalopin D."/>
            <person name="Hinaux H."/>
            <person name="Jeffery W.R."/>
            <person name="Keene A."/>
            <person name="Ma L."/>
            <person name="Minx P."/>
            <person name="Murphy D."/>
            <person name="O'Quin K.E."/>
            <person name="Retaux S."/>
            <person name="Rohner N."/>
            <person name="Searle S.M."/>
            <person name="Stahl B.A."/>
            <person name="Tabin C."/>
            <person name="Volff J.N."/>
            <person name="Yoshizawa M."/>
            <person name="Warren W.C."/>
        </authorList>
    </citation>
    <scope>NUCLEOTIDE SEQUENCE [LARGE SCALE GENOMIC DNA]</scope>
    <source>
        <strain evidence="14">female</strain>
    </source>
</reference>
<dbReference type="InterPro" id="IPR051116">
    <property type="entry name" value="Surface_Rcpt/Adhesion_Mol"/>
</dbReference>
<proteinExistence type="predicted"/>
<evidence type="ECO:0000256" key="8">
    <source>
        <dbReference type="ARBA" id="ARBA00023319"/>
    </source>
</evidence>
<keyword evidence="6" id="KW-1015">Disulfide bond</keyword>
<evidence type="ECO:0000256" key="4">
    <source>
        <dbReference type="ARBA" id="ARBA00022989"/>
    </source>
</evidence>
<feature type="region of interest" description="Disordered" evidence="9">
    <location>
        <begin position="584"/>
        <end position="604"/>
    </location>
</feature>
<evidence type="ECO:0000256" key="9">
    <source>
        <dbReference type="SAM" id="MobiDB-lite"/>
    </source>
</evidence>
<sequence length="604" mass="64904">MAGETLRSALVVLVVLVLSLEVCLAGITVKVTPSVDVIKGETARLPCSYTTTDSSAPTVVKWFIENQGSRKRVAFRSSTDSGVDKDTPLAGRVIIESDMTLVISQTNVEDQRSFYCQASGPVGVKEEETKLKVFFAPEKPVVSGHDQTILIQGGDSSSQVGTCTSNNGHPQPRIIWYKDAVPLPEVTDTKEKTYMVPRVVRESSGLYTVSSSLYVQLTKADAKSVFHCTVEYTMPNGMVKKESSDKFSLTLHYAAEKAMFTLLNSGSIKEGDDVQLKCETDGNPQPKFEMTSEGKPLENINGLLVLKSVNRSNSGTYNCEALDFDALDPSALTKSVTINVHYLDPVSIAPAGPLTVKKGTAVEVQCQTKSPDQYTLVWTKDNKELSKTGVLSLETVTLASAGEYVCTASVPSVPGLQKTANITIRVEGAPEIEAPKKAEVQKEGDPVNFECSALGYPAPQFTWKPSGKESVRVEGHKTISKISLAATGSVLKDGVICEVSNSHGSDSKKFQVEIKTENAADDGRVETQQGGSSGVVIAVVVCVLLLLLLVASLYCLSKKGKLPCSKKRKMEVSGDGNNANIVMTETGEKEKQNEGSGLLNKQQV</sequence>
<protein>
    <submittedName>
        <fullName evidence="13">Basal cell adhesion molecule (Lutheran blood group)</fullName>
    </submittedName>
</protein>
<dbReference type="InterPro" id="IPR003599">
    <property type="entry name" value="Ig_sub"/>
</dbReference>
<keyword evidence="11" id="KW-0732">Signal</keyword>
<dbReference type="InterPro" id="IPR007110">
    <property type="entry name" value="Ig-like_dom"/>
</dbReference>
<dbReference type="PROSITE" id="PS50835">
    <property type="entry name" value="IG_LIKE"/>
    <property type="match status" value="5"/>
</dbReference>
<organism evidence="13 14">
    <name type="scientific">Astyanax mexicanus</name>
    <name type="common">Blind cave fish</name>
    <name type="synonym">Astyanax fasciatus mexicanus</name>
    <dbReference type="NCBI Taxonomy" id="7994"/>
    <lineage>
        <taxon>Eukaryota</taxon>
        <taxon>Metazoa</taxon>
        <taxon>Chordata</taxon>
        <taxon>Craniata</taxon>
        <taxon>Vertebrata</taxon>
        <taxon>Euteleostomi</taxon>
        <taxon>Actinopterygii</taxon>
        <taxon>Neopterygii</taxon>
        <taxon>Teleostei</taxon>
        <taxon>Ostariophysi</taxon>
        <taxon>Characiformes</taxon>
        <taxon>Characoidei</taxon>
        <taxon>Acestrorhamphidae</taxon>
        <taxon>Acestrorhamphinae</taxon>
        <taxon>Astyanax</taxon>
    </lineage>
</organism>
<feature type="transmembrane region" description="Helical" evidence="10">
    <location>
        <begin position="534"/>
        <end position="556"/>
    </location>
</feature>
<feature type="domain" description="Ig-like" evidence="12">
    <location>
        <begin position="430"/>
        <end position="513"/>
    </location>
</feature>
<feature type="domain" description="Ig-like" evidence="12">
    <location>
        <begin position="25"/>
        <end position="132"/>
    </location>
</feature>
<dbReference type="GO" id="GO:0005886">
    <property type="term" value="C:plasma membrane"/>
    <property type="evidence" value="ECO:0007669"/>
    <property type="project" value="TreeGrafter"/>
</dbReference>
<dbReference type="AlphaFoldDB" id="W5K2G9"/>
<evidence type="ECO:0000256" key="6">
    <source>
        <dbReference type="ARBA" id="ARBA00023157"/>
    </source>
</evidence>
<evidence type="ECO:0000313" key="14">
    <source>
        <dbReference type="Proteomes" id="UP000018467"/>
    </source>
</evidence>
<dbReference type="eggNOG" id="ENOG502QWC8">
    <property type="taxonomic scope" value="Eukaryota"/>
</dbReference>
<evidence type="ECO:0000256" key="2">
    <source>
        <dbReference type="ARBA" id="ARBA00022692"/>
    </source>
</evidence>
<evidence type="ECO:0000256" key="5">
    <source>
        <dbReference type="ARBA" id="ARBA00023136"/>
    </source>
</evidence>
<dbReference type="SMART" id="SM00408">
    <property type="entry name" value="IGc2"/>
    <property type="match status" value="3"/>
</dbReference>
<dbReference type="SUPFAM" id="SSF48726">
    <property type="entry name" value="Immunoglobulin"/>
    <property type="match status" value="5"/>
</dbReference>
<feature type="domain" description="Ig-like" evidence="12">
    <location>
        <begin position="345"/>
        <end position="423"/>
    </location>
</feature>
<evidence type="ECO:0000313" key="13">
    <source>
        <dbReference type="Ensembl" id="ENSAMXP00000001780.2"/>
    </source>
</evidence>
<dbReference type="InterPro" id="IPR003598">
    <property type="entry name" value="Ig_sub2"/>
</dbReference>
<reference evidence="13" key="4">
    <citation type="submission" date="2025-09" db="UniProtKB">
        <authorList>
            <consortium name="Ensembl"/>
        </authorList>
    </citation>
    <scope>IDENTIFICATION</scope>
</reference>
<dbReference type="STRING" id="7994.ENSAMXP00000001780"/>
<dbReference type="PANTHER" id="PTHR11973:SF18">
    <property type="entry name" value="CELL SURFACE GLYCOPROTEIN MUC18"/>
    <property type="match status" value="1"/>
</dbReference>
<keyword evidence="5 10" id="KW-0472">Membrane</keyword>
<dbReference type="Pfam" id="PF07686">
    <property type="entry name" value="V-set"/>
    <property type="match status" value="1"/>
</dbReference>